<keyword evidence="2" id="KW-1185">Reference proteome</keyword>
<protein>
    <submittedName>
        <fullName evidence="1">Uncharacterized protein</fullName>
    </submittedName>
</protein>
<proteinExistence type="predicted"/>
<organism evidence="1 2">
    <name type="scientific">Vibrio superstes NBRC 103154</name>
    <dbReference type="NCBI Taxonomy" id="1219062"/>
    <lineage>
        <taxon>Bacteria</taxon>
        <taxon>Pseudomonadati</taxon>
        <taxon>Pseudomonadota</taxon>
        <taxon>Gammaproteobacteria</taxon>
        <taxon>Vibrionales</taxon>
        <taxon>Vibrionaceae</taxon>
        <taxon>Vibrio</taxon>
    </lineage>
</organism>
<reference evidence="1 2" key="1">
    <citation type="submission" date="2019-07" db="EMBL/GenBank/DDBJ databases">
        <title>Whole genome shotgun sequence of Vibrio superstes NBRC 103154.</title>
        <authorList>
            <person name="Hosoyama A."/>
            <person name="Uohara A."/>
            <person name="Ohji S."/>
            <person name="Ichikawa N."/>
        </authorList>
    </citation>
    <scope>NUCLEOTIDE SEQUENCE [LARGE SCALE GENOMIC DNA]</scope>
    <source>
        <strain evidence="1 2">NBRC 103154</strain>
    </source>
</reference>
<name>A0A511QTH5_9VIBR</name>
<dbReference type="AlphaFoldDB" id="A0A511QTH5"/>
<dbReference type="Proteomes" id="UP000321113">
    <property type="component" value="Unassembled WGS sequence"/>
</dbReference>
<accession>A0A511QTH5</accession>
<sequence length="74" mass="8079">MSFGLMSTDTILLCNAAMWATIYLGASGTKGLSGLFQSVLNEFMNGMYTHFSPYCVKGSKSNEAHQNCHHLGEK</sequence>
<evidence type="ECO:0000313" key="1">
    <source>
        <dbReference type="EMBL" id="GEM80640.1"/>
    </source>
</evidence>
<evidence type="ECO:0000313" key="2">
    <source>
        <dbReference type="Proteomes" id="UP000321113"/>
    </source>
</evidence>
<gene>
    <name evidence="1" type="ORF">VSU01S_28850</name>
</gene>
<dbReference type="EMBL" id="BJXK01000012">
    <property type="protein sequence ID" value="GEM80640.1"/>
    <property type="molecule type" value="Genomic_DNA"/>
</dbReference>
<comment type="caution">
    <text evidence="1">The sequence shown here is derived from an EMBL/GenBank/DDBJ whole genome shotgun (WGS) entry which is preliminary data.</text>
</comment>